<protein>
    <submittedName>
        <fullName evidence="3">Trehalose utilization protein ThuA</fullName>
    </submittedName>
</protein>
<feature type="region of interest" description="Disordered" evidence="1">
    <location>
        <begin position="235"/>
        <end position="257"/>
    </location>
</feature>
<evidence type="ECO:0000313" key="3">
    <source>
        <dbReference type="EMBL" id="AZI44729.1"/>
    </source>
</evidence>
<dbReference type="InterPro" id="IPR009381">
    <property type="entry name" value="Trehalose_catabolism_ThuA_prok"/>
</dbReference>
<evidence type="ECO:0000256" key="1">
    <source>
        <dbReference type="SAM" id="MobiDB-lite"/>
    </source>
</evidence>
<dbReference type="KEGG" id="dph:EHF33_17705"/>
<dbReference type="AlphaFoldDB" id="A0A3G8YHD8"/>
<gene>
    <name evidence="3" type="ORF">EHF33_17705</name>
</gene>
<evidence type="ECO:0000313" key="4">
    <source>
        <dbReference type="Proteomes" id="UP000276417"/>
    </source>
</evidence>
<dbReference type="OrthoDB" id="252909at2"/>
<dbReference type="Proteomes" id="UP000276417">
    <property type="component" value="Plasmid unnamed1"/>
</dbReference>
<evidence type="ECO:0000259" key="2">
    <source>
        <dbReference type="Pfam" id="PF06283"/>
    </source>
</evidence>
<dbReference type="InterPro" id="IPR029062">
    <property type="entry name" value="Class_I_gatase-like"/>
</dbReference>
<dbReference type="PIRSF" id="PIRSF030013">
    <property type="entry name" value="ThuA"/>
    <property type="match status" value="1"/>
</dbReference>
<feature type="compositionally biased region" description="Basic and acidic residues" evidence="1">
    <location>
        <begin position="245"/>
        <end position="257"/>
    </location>
</feature>
<keyword evidence="3" id="KW-0614">Plasmid</keyword>
<geneLocation type="plasmid" evidence="3 4">
    <name>unnamed1</name>
</geneLocation>
<organism evidence="3 4">
    <name type="scientific">Deinococcus psychrotolerans</name>
    <dbReference type="NCBI Taxonomy" id="2489213"/>
    <lineage>
        <taxon>Bacteria</taxon>
        <taxon>Thermotogati</taxon>
        <taxon>Deinococcota</taxon>
        <taxon>Deinococci</taxon>
        <taxon>Deinococcales</taxon>
        <taxon>Deinococcaceae</taxon>
        <taxon>Deinococcus</taxon>
    </lineage>
</organism>
<dbReference type="Gene3D" id="3.40.50.880">
    <property type="match status" value="1"/>
</dbReference>
<reference evidence="3 4" key="1">
    <citation type="submission" date="2018-11" db="EMBL/GenBank/DDBJ databases">
        <title>Deinococcus shelandsis sp. nov., isolated from South Shetland Islands soil of Antarctica.</title>
        <authorList>
            <person name="Tian J."/>
        </authorList>
    </citation>
    <scope>NUCLEOTIDE SEQUENCE [LARGE SCALE GENOMIC DNA]</scope>
    <source>
        <strain evidence="3 4">S14-83T</strain>
        <plasmid evidence="3 4">unnamed1</plasmid>
    </source>
</reference>
<accession>A0A3G8YHD8</accession>
<dbReference type="InterPro" id="IPR029010">
    <property type="entry name" value="ThuA-like"/>
</dbReference>
<keyword evidence="4" id="KW-1185">Reference proteome</keyword>
<dbReference type="RefSeq" id="WP_124874652.1">
    <property type="nucleotide sequence ID" value="NZ_CP034185.1"/>
</dbReference>
<sequence>MTQTPVTQTNPQPRITVWNEYRHEKENPKVSAVYPDGIHKVIAVGLSAHGFENVHTATLDEPEHGLTNEVLDNTDVLIWWGHKAHGDVSDEVAAKVVARVLDGMGLIVLHSGHFSKVFKALMGTGCDLKWREANDKERLWVVNPAHPIAQNVGEYIELEAEEMYGEHFDIPAPDELVFVSWFSGGEVFRSGCTFTRGSGKIFYFRPGHETYPTYHQAKIQQVIANAALWARPTASAPRSFGNRPEPLEPLHTQTERQ</sequence>
<dbReference type="SUPFAM" id="SSF52317">
    <property type="entry name" value="Class I glutamine amidotransferase-like"/>
    <property type="match status" value="1"/>
</dbReference>
<proteinExistence type="predicted"/>
<dbReference type="Pfam" id="PF06283">
    <property type="entry name" value="ThuA"/>
    <property type="match status" value="1"/>
</dbReference>
<dbReference type="EMBL" id="CP034185">
    <property type="protein sequence ID" value="AZI44729.1"/>
    <property type="molecule type" value="Genomic_DNA"/>
</dbReference>
<name>A0A3G8YHD8_9DEIO</name>
<feature type="domain" description="ThuA-like" evidence="2">
    <location>
        <begin position="14"/>
        <end position="230"/>
    </location>
</feature>